<feature type="chain" id="PRO_5026245062" evidence="1">
    <location>
        <begin position="17"/>
        <end position="359"/>
    </location>
</feature>
<feature type="signal peptide" evidence="1">
    <location>
        <begin position="1"/>
        <end position="16"/>
    </location>
</feature>
<keyword evidence="1" id="KW-0732">Signal</keyword>
<evidence type="ECO:0000256" key="1">
    <source>
        <dbReference type="SAM" id="SignalP"/>
    </source>
</evidence>
<proteinExistence type="predicted"/>
<protein>
    <submittedName>
        <fullName evidence="2">Uncharacterized protein</fullName>
    </submittedName>
</protein>
<dbReference type="EMBL" id="ML995826">
    <property type="protein sequence ID" value="KAF2770326.1"/>
    <property type="molecule type" value="Genomic_DNA"/>
</dbReference>
<evidence type="ECO:0000313" key="2">
    <source>
        <dbReference type="EMBL" id="KAF2770326.1"/>
    </source>
</evidence>
<evidence type="ECO:0000313" key="3">
    <source>
        <dbReference type="Proteomes" id="UP000799436"/>
    </source>
</evidence>
<organism evidence="2 3">
    <name type="scientific">Teratosphaeria nubilosa</name>
    <dbReference type="NCBI Taxonomy" id="161662"/>
    <lineage>
        <taxon>Eukaryota</taxon>
        <taxon>Fungi</taxon>
        <taxon>Dikarya</taxon>
        <taxon>Ascomycota</taxon>
        <taxon>Pezizomycotina</taxon>
        <taxon>Dothideomycetes</taxon>
        <taxon>Dothideomycetidae</taxon>
        <taxon>Mycosphaerellales</taxon>
        <taxon>Teratosphaeriaceae</taxon>
        <taxon>Teratosphaeria</taxon>
    </lineage>
</organism>
<dbReference type="Proteomes" id="UP000799436">
    <property type="component" value="Unassembled WGS sequence"/>
</dbReference>
<keyword evidence="3" id="KW-1185">Reference proteome</keyword>
<reference evidence="2" key="1">
    <citation type="journal article" date="2020" name="Stud. Mycol.">
        <title>101 Dothideomycetes genomes: a test case for predicting lifestyles and emergence of pathogens.</title>
        <authorList>
            <person name="Haridas S."/>
            <person name="Albert R."/>
            <person name="Binder M."/>
            <person name="Bloem J."/>
            <person name="Labutti K."/>
            <person name="Salamov A."/>
            <person name="Andreopoulos B."/>
            <person name="Baker S."/>
            <person name="Barry K."/>
            <person name="Bills G."/>
            <person name="Bluhm B."/>
            <person name="Cannon C."/>
            <person name="Castanera R."/>
            <person name="Culley D."/>
            <person name="Daum C."/>
            <person name="Ezra D."/>
            <person name="Gonzalez J."/>
            <person name="Henrissat B."/>
            <person name="Kuo A."/>
            <person name="Liang C."/>
            <person name="Lipzen A."/>
            <person name="Lutzoni F."/>
            <person name="Magnuson J."/>
            <person name="Mondo S."/>
            <person name="Nolan M."/>
            <person name="Ohm R."/>
            <person name="Pangilinan J."/>
            <person name="Park H.-J."/>
            <person name="Ramirez L."/>
            <person name="Alfaro M."/>
            <person name="Sun H."/>
            <person name="Tritt A."/>
            <person name="Yoshinaga Y."/>
            <person name="Zwiers L.-H."/>
            <person name="Turgeon B."/>
            <person name="Goodwin S."/>
            <person name="Spatafora J."/>
            <person name="Crous P."/>
            <person name="Grigoriev I."/>
        </authorList>
    </citation>
    <scope>NUCLEOTIDE SEQUENCE</scope>
    <source>
        <strain evidence="2">CBS 116005</strain>
    </source>
</reference>
<gene>
    <name evidence="2" type="ORF">EJ03DRAFT_350418</name>
</gene>
<dbReference type="OrthoDB" id="3931827at2759"/>
<accession>A0A6G1LBV9</accession>
<dbReference type="AlphaFoldDB" id="A0A6G1LBV9"/>
<sequence>MFFISILGFLIPAVDTWFGFATKETMATVLNITVGDDQKLFANDSVADSLLPYLTRNDQASLLANGLLKTAQIVNYTMSNITRFYIADGNVSTGIGFKAKSIAADSQDTDSVYHCFDGFVINASFSGVSQKEHSTEASGYDQSDWVPMIGLAFSPDFDLSRRIGVYDSGNLNDKLFNLSHAQDGANLSDAQILANVVASDLVGNNWSYGYVQPQKPMYFGAWATGFPTVDQSEEYDDDDNFVPGLNNPLIADPQIYQGVSQDIAYWMLACEAYIYDVEYTWADRSVRHFSATPSRAEMGGLISGDFCFRYAEACVLLNRVGTVAGCKAVQLILQHTSPMGGRRPLVIEHRRHELDRTHQ</sequence>
<name>A0A6G1LBV9_9PEZI</name>